<feature type="compositionally biased region" description="Basic and acidic residues" evidence="1">
    <location>
        <begin position="285"/>
        <end position="294"/>
    </location>
</feature>
<proteinExistence type="predicted"/>
<sequence length="308" mass="33467">MSGDTITHDAPAAEASGTRDGGTSFAPGRAARELGLRRSEYDLAVHLGLLRTLPDEGGGGRRVARAEIDRLRAQDGFPGGLRQRVATAGTRAGAARLGITGARFTRLARLGLLVPVSFYLNRYRAVVWLYLTDDLERFAADERNAPLLNRALPEGLRDQLAGGLDLRPRNWRGRHLGFLLRVTDDPWARAAAIASLLTPDQVAHAVTDPRERAVLDRLRSRHSPLGTSGSPAARLVERLMTADEPDEVAWLRADLTNAVDEARAHDRGPDPAVGHSSGGRRAGHDHRGVPDGPRRACGLMRRIFHRSA</sequence>
<gene>
    <name evidence="2" type="ORF">P3H78_12265</name>
</gene>
<reference evidence="2 3" key="1">
    <citation type="submission" date="2023-03" db="EMBL/GenBank/DDBJ databases">
        <title>Draft genome sequence of Streptomyces sp. K1PA1 isolated from peat swamp forest in Thailand.</title>
        <authorList>
            <person name="Klaysubun C."/>
            <person name="Duangmal K."/>
        </authorList>
    </citation>
    <scope>NUCLEOTIDE SEQUENCE [LARGE SCALE GENOMIC DNA]</scope>
    <source>
        <strain evidence="2 3">K1PA1</strain>
    </source>
</reference>
<evidence type="ECO:0000313" key="2">
    <source>
        <dbReference type="EMBL" id="MDF3299398.1"/>
    </source>
</evidence>
<name>A0ABT6A418_9ACTN</name>
<dbReference type="EMBL" id="JARJBB010000005">
    <property type="protein sequence ID" value="MDF3299398.1"/>
    <property type="molecule type" value="Genomic_DNA"/>
</dbReference>
<keyword evidence="3" id="KW-1185">Reference proteome</keyword>
<accession>A0ABT6A418</accession>
<evidence type="ECO:0000256" key="1">
    <source>
        <dbReference type="SAM" id="MobiDB-lite"/>
    </source>
</evidence>
<feature type="region of interest" description="Disordered" evidence="1">
    <location>
        <begin position="261"/>
        <end position="295"/>
    </location>
</feature>
<comment type="caution">
    <text evidence="2">The sequence shown here is derived from an EMBL/GenBank/DDBJ whole genome shotgun (WGS) entry which is preliminary data.</text>
</comment>
<dbReference type="Pfam" id="PF19934">
    <property type="entry name" value="DUF6397"/>
    <property type="match status" value="1"/>
</dbReference>
<feature type="region of interest" description="Disordered" evidence="1">
    <location>
        <begin position="1"/>
        <end position="27"/>
    </location>
</feature>
<organism evidence="2 3">
    <name type="scientific">Streptomyces tropicalis</name>
    <dbReference type="NCBI Taxonomy" id="3034234"/>
    <lineage>
        <taxon>Bacteria</taxon>
        <taxon>Bacillati</taxon>
        <taxon>Actinomycetota</taxon>
        <taxon>Actinomycetes</taxon>
        <taxon>Kitasatosporales</taxon>
        <taxon>Streptomycetaceae</taxon>
        <taxon>Streptomyces</taxon>
    </lineage>
</organism>
<evidence type="ECO:0000313" key="3">
    <source>
        <dbReference type="Proteomes" id="UP001221150"/>
    </source>
</evidence>
<dbReference type="Proteomes" id="UP001221150">
    <property type="component" value="Unassembled WGS sequence"/>
</dbReference>
<dbReference type="RefSeq" id="WP_276108953.1">
    <property type="nucleotide sequence ID" value="NZ_JARJBB010000005.1"/>
</dbReference>
<dbReference type="InterPro" id="IPR045652">
    <property type="entry name" value="DUF6397"/>
</dbReference>
<protein>
    <submittedName>
        <fullName evidence="2">DUF6397 family protein</fullName>
    </submittedName>
</protein>